<keyword evidence="5" id="KW-0732">Signal</keyword>
<dbReference type="Proteomes" id="UP000256373">
    <property type="component" value="Unassembled WGS sequence"/>
</dbReference>
<organism evidence="7 8">
    <name type="scientific">Dyadobacter luteus</name>
    <dbReference type="NCBI Taxonomy" id="2259619"/>
    <lineage>
        <taxon>Bacteria</taxon>
        <taxon>Pseudomonadati</taxon>
        <taxon>Bacteroidota</taxon>
        <taxon>Cytophagia</taxon>
        <taxon>Cytophagales</taxon>
        <taxon>Spirosomataceae</taxon>
        <taxon>Dyadobacter</taxon>
    </lineage>
</organism>
<dbReference type="AlphaFoldDB" id="A0A3D8YFU2"/>
<keyword evidence="8" id="KW-1185">Reference proteome</keyword>
<evidence type="ECO:0000259" key="6">
    <source>
        <dbReference type="PROSITE" id="PS51007"/>
    </source>
</evidence>
<accession>A0A3D8YFU2</accession>
<evidence type="ECO:0000256" key="4">
    <source>
        <dbReference type="PROSITE-ProRule" id="PRU00433"/>
    </source>
</evidence>
<feature type="signal peptide" evidence="5">
    <location>
        <begin position="1"/>
        <end position="21"/>
    </location>
</feature>
<dbReference type="Gene3D" id="1.10.760.10">
    <property type="entry name" value="Cytochrome c-like domain"/>
    <property type="match status" value="2"/>
</dbReference>
<evidence type="ECO:0000313" key="7">
    <source>
        <dbReference type="EMBL" id="REA63513.1"/>
    </source>
</evidence>
<dbReference type="GO" id="GO:0009055">
    <property type="term" value="F:electron transfer activity"/>
    <property type="evidence" value="ECO:0007669"/>
    <property type="project" value="InterPro"/>
</dbReference>
<dbReference type="PROSITE" id="PS51007">
    <property type="entry name" value="CYTC"/>
    <property type="match status" value="2"/>
</dbReference>
<dbReference type="InterPro" id="IPR051459">
    <property type="entry name" value="Cytochrome_c-type_DH"/>
</dbReference>
<dbReference type="EMBL" id="QNUL01000002">
    <property type="protein sequence ID" value="REA63513.1"/>
    <property type="molecule type" value="Genomic_DNA"/>
</dbReference>
<evidence type="ECO:0000256" key="2">
    <source>
        <dbReference type="ARBA" id="ARBA00022723"/>
    </source>
</evidence>
<reference evidence="7 8" key="1">
    <citation type="submission" date="2018-07" db="EMBL/GenBank/DDBJ databases">
        <title>Dyadobacter roseus sp. nov., isolated from rose rhizosphere soil.</title>
        <authorList>
            <person name="Chen L."/>
        </authorList>
    </citation>
    <scope>NUCLEOTIDE SEQUENCE [LARGE SCALE GENOMIC DNA]</scope>
    <source>
        <strain evidence="7 8">RS19</strain>
    </source>
</reference>
<feature type="domain" description="Cytochrome c" evidence="6">
    <location>
        <begin position="46"/>
        <end position="160"/>
    </location>
</feature>
<evidence type="ECO:0000313" key="8">
    <source>
        <dbReference type="Proteomes" id="UP000256373"/>
    </source>
</evidence>
<dbReference type="RefSeq" id="WP_115829261.1">
    <property type="nucleotide sequence ID" value="NZ_QNUL01000002.1"/>
</dbReference>
<dbReference type="PANTHER" id="PTHR35008:SF8">
    <property type="entry name" value="ALCOHOL DEHYDROGENASE CYTOCHROME C SUBUNIT"/>
    <property type="match status" value="1"/>
</dbReference>
<comment type="caution">
    <text evidence="7">The sequence shown here is derived from an EMBL/GenBank/DDBJ whole genome shotgun (WGS) entry which is preliminary data.</text>
</comment>
<keyword evidence="2 4" id="KW-0479">Metal-binding</keyword>
<dbReference type="GO" id="GO:0046872">
    <property type="term" value="F:metal ion binding"/>
    <property type="evidence" value="ECO:0007669"/>
    <property type="project" value="UniProtKB-KW"/>
</dbReference>
<protein>
    <submittedName>
        <fullName evidence="7">Cytochrome C</fullName>
    </submittedName>
</protein>
<dbReference type="InterPro" id="IPR036909">
    <property type="entry name" value="Cyt_c-like_dom_sf"/>
</dbReference>
<proteinExistence type="predicted"/>
<dbReference type="OrthoDB" id="9809720at2"/>
<gene>
    <name evidence="7" type="ORF">DSL64_03440</name>
</gene>
<evidence type="ECO:0000256" key="3">
    <source>
        <dbReference type="ARBA" id="ARBA00023004"/>
    </source>
</evidence>
<evidence type="ECO:0000256" key="5">
    <source>
        <dbReference type="SAM" id="SignalP"/>
    </source>
</evidence>
<evidence type="ECO:0000256" key="1">
    <source>
        <dbReference type="ARBA" id="ARBA00022617"/>
    </source>
</evidence>
<dbReference type="Pfam" id="PF00034">
    <property type="entry name" value="Cytochrom_C"/>
    <property type="match status" value="1"/>
</dbReference>
<dbReference type="SUPFAM" id="SSF46626">
    <property type="entry name" value="Cytochrome c"/>
    <property type="match status" value="2"/>
</dbReference>
<feature type="chain" id="PRO_5017691396" evidence="5">
    <location>
        <begin position="22"/>
        <end position="325"/>
    </location>
</feature>
<keyword evidence="1 4" id="KW-0349">Heme</keyword>
<dbReference type="InterPro" id="IPR009056">
    <property type="entry name" value="Cyt_c-like_dom"/>
</dbReference>
<dbReference type="GO" id="GO:0020037">
    <property type="term" value="F:heme binding"/>
    <property type="evidence" value="ECO:0007669"/>
    <property type="project" value="InterPro"/>
</dbReference>
<feature type="domain" description="Cytochrome c" evidence="6">
    <location>
        <begin position="196"/>
        <end position="312"/>
    </location>
</feature>
<keyword evidence="3 4" id="KW-0408">Iron</keyword>
<name>A0A3D8YFU2_9BACT</name>
<sequence length="325" mass="35518">MKKFFKILGYLCLGLVAAATASGIYVKTMLPDVGEAPQLTVDPTPARIARGEYLANHVTVCMDCHSTRAADLFSGPLLPGNFGGGGERFGPEMGFPGVFYSRNITPFGIGDWTDGELYRAITTGVTKSGEALFPVMPYHTYGQMDPEDIYSIIAYVRTLKPVENTLPQREPEFPVSIILNTMPAKATPGKRPSDNDLLARGKYITSAAACVDCHSKMDKGSKVPGTEYGGGMEFTMPAGVVRSPNITGDKATGIGSWSEQEFIKRFKMYADSSYIPHPVGPKDMNTPMPWTMYARMEEQDLKAIFAYLQSLAPISHKVERFTPAQ</sequence>
<dbReference type="PANTHER" id="PTHR35008">
    <property type="entry name" value="BLL4482 PROTEIN-RELATED"/>
    <property type="match status" value="1"/>
</dbReference>